<dbReference type="Gene3D" id="3.40.50.720">
    <property type="entry name" value="NAD(P)-binding Rossmann-like Domain"/>
    <property type="match status" value="1"/>
</dbReference>
<dbReference type="InterPro" id="IPR028939">
    <property type="entry name" value="P5C_Rdtase_cat_N"/>
</dbReference>
<dbReference type="InterPro" id="IPR036291">
    <property type="entry name" value="NAD(P)-bd_dom_sf"/>
</dbReference>
<dbReference type="EC" id="1.5.1.2" evidence="8 9"/>
<dbReference type="RefSeq" id="WP_073039060.1">
    <property type="nucleotide sequence ID" value="NZ_FQVB01000019.1"/>
</dbReference>
<feature type="binding site" evidence="10">
    <location>
        <begin position="72"/>
        <end position="75"/>
    </location>
    <ligand>
        <name>NADP(+)</name>
        <dbReference type="ChEBI" id="CHEBI:58349"/>
    </ligand>
</feature>
<dbReference type="NCBIfam" id="TIGR00112">
    <property type="entry name" value="proC"/>
    <property type="match status" value="1"/>
</dbReference>
<keyword evidence="7 8" id="KW-0560">Oxidoreductase</keyword>
<feature type="binding site" evidence="10">
    <location>
        <begin position="10"/>
        <end position="15"/>
    </location>
    <ligand>
        <name>NADP(+)</name>
        <dbReference type="ChEBI" id="CHEBI:58349"/>
    </ligand>
</feature>
<sequence>MLSRATVGFIGGGNMGEALIRGVLQAGIVPAERVVVFDVSRERMKHLQAAYGVVGAETLAACAQAARVLVLAVKPQNMAGVLNDLADCVAHRPLIISIAAGVPLRTMEDALPPGVPVVRVMPNTPALVLQGASALARGRHADDTHMEAALTLFRAVGIAHELDEKLLDAVTGLTGSGPAYVLHFVESLIDGGVLMGIPRPVARDLVVQTVLGTARMVQETGRHPSELKDMVTSPGGTTIHGLEVLEKRGVRGAVMGAVRAATERSKALGS</sequence>
<evidence type="ECO:0000256" key="2">
    <source>
        <dbReference type="ARBA" id="ARBA00005525"/>
    </source>
</evidence>
<reference evidence="15" key="1">
    <citation type="submission" date="2016-11" db="EMBL/GenBank/DDBJ databases">
        <authorList>
            <person name="Varghese N."/>
            <person name="Submissions S."/>
        </authorList>
    </citation>
    <scope>NUCLEOTIDE SEQUENCE [LARGE SCALE GENOMIC DNA]</scope>
    <source>
        <strain evidence="15">DSM 9756</strain>
    </source>
</reference>
<accession>A0A1M5C3R9</accession>
<dbReference type="PANTHER" id="PTHR11645">
    <property type="entry name" value="PYRROLINE-5-CARBOXYLATE REDUCTASE"/>
    <property type="match status" value="1"/>
</dbReference>
<dbReference type="FunFam" id="1.10.3730.10:FF:000001">
    <property type="entry name" value="Pyrroline-5-carboxylate reductase"/>
    <property type="match status" value="1"/>
</dbReference>
<gene>
    <name evidence="8" type="primary">proC</name>
    <name evidence="14" type="ORF">SAMN02745206_02088</name>
</gene>
<dbReference type="HAMAP" id="MF_01925">
    <property type="entry name" value="P5C_reductase"/>
    <property type="match status" value="1"/>
</dbReference>
<evidence type="ECO:0000256" key="10">
    <source>
        <dbReference type="PIRSR" id="PIRSR000193-1"/>
    </source>
</evidence>
<dbReference type="Pfam" id="PF14748">
    <property type="entry name" value="P5CR_dimer"/>
    <property type="match status" value="1"/>
</dbReference>
<dbReference type="Pfam" id="PF03807">
    <property type="entry name" value="F420_oxidored"/>
    <property type="match status" value="1"/>
</dbReference>
<comment type="subcellular location">
    <subcellularLocation>
        <location evidence="1 8">Cytoplasm</location>
    </subcellularLocation>
</comment>
<keyword evidence="4 8" id="KW-0028">Amino-acid biosynthesis</keyword>
<evidence type="ECO:0000256" key="4">
    <source>
        <dbReference type="ARBA" id="ARBA00022605"/>
    </source>
</evidence>
<dbReference type="InterPro" id="IPR008927">
    <property type="entry name" value="6-PGluconate_DH-like_C_sf"/>
</dbReference>
<evidence type="ECO:0000259" key="13">
    <source>
        <dbReference type="Pfam" id="PF14748"/>
    </source>
</evidence>
<dbReference type="InterPro" id="IPR000304">
    <property type="entry name" value="Pyrroline-COOH_reductase"/>
</dbReference>
<proteinExistence type="inferred from homology"/>
<feature type="domain" description="Pyrroline-5-carboxylate reductase dimerisation" evidence="13">
    <location>
        <begin position="164"/>
        <end position="268"/>
    </location>
</feature>
<keyword evidence="15" id="KW-1185">Reference proteome</keyword>
<keyword evidence="5 8" id="KW-0641">Proline biosynthesis</keyword>
<dbReference type="GO" id="GO:0005737">
    <property type="term" value="C:cytoplasm"/>
    <property type="evidence" value="ECO:0007669"/>
    <property type="project" value="UniProtKB-SubCell"/>
</dbReference>
<dbReference type="FunFam" id="3.40.50.720:FF:000190">
    <property type="entry name" value="Pyrroline-5-carboxylate reductase"/>
    <property type="match status" value="1"/>
</dbReference>
<keyword evidence="3 8" id="KW-0963">Cytoplasm</keyword>
<dbReference type="Gene3D" id="1.10.3730.10">
    <property type="entry name" value="ProC C-terminal domain-like"/>
    <property type="match status" value="1"/>
</dbReference>
<dbReference type="GO" id="GO:0055129">
    <property type="term" value="P:L-proline biosynthetic process"/>
    <property type="evidence" value="ECO:0007669"/>
    <property type="project" value="UniProtKB-UniRule"/>
</dbReference>
<evidence type="ECO:0000256" key="8">
    <source>
        <dbReference type="HAMAP-Rule" id="MF_01925"/>
    </source>
</evidence>
<evidence type="ECO:0000259" key="12">
    <source>
        <dbReference type="Pfam" id="PF03807"/>
    </source>
</evidence>
<dbReference type="PIRSF" id="PIRSF000193">
    <property type="entry name" value="Pyrrol-5-carb_rd"/>
    <property type="match status" value="1"/>
</dbReference>
<evidence type="ECO:0000256" key="3">
    <source>
        <dbReference type="ARBA" id="ARBA00022490"/>
    </source>
</evidence>
<dbReference type="SUPFAM" id="SSF51735">
    <property type="entry name" value="NAD(P)-binding Rossmann-fold domains"/>
    <property type="match status" value="1"/>
</dbReference>
<organism evidence="14 15">
    <name type="scientific">Desulfacinum infernum DSM 9756</name>
    <dbReference type="NCBI Taxonomy" id="1121391"/>
    <lineage>
        <taxon>Bacteria</taxon>
        <taxon>Pseudomonadati</taxon>
        <taxon>Thermodesulfobacteriota</taxon>
        <taxon>Syntrophobacteria</taxon>
        <taxon>Syntrophobacterales</taxon>
        <taxon>Syntrophobacteraceae</taxon>
        <taxon>Desulfacinum</taxon>
    </lineage>
</organism>
<keyword evidence="6 8" id="KW-0521">NADP</keyword>
<evidence type="ECO:0000256" key="1">
    <source>
        <dbReference type="ARBA" id="ARBA00004496"/>
    </source>
</evidence>
<comment type="function">
    <text evidence="8">Catalyzes the reduction of 1-pyrroline-5-carboxylate (PCA) to L-proline.</text>
</comment>
<dbReference type="GO" id="GO:0004735">
    <property type="term" value="F:pyrroline-5-carboxylate reductase activity"/>
    <property type="evidence" value="ECO:0007669"/>
    <property type="project" value="UniProtKB-UniRule"/>
</dbReference>
<dbReference type="InterPro" id="IPR029036">
    <property type="entry name" value="P5CR_dimer"/>
</dbReference>
<comment type="catalytic activity">
    <reaction evidence="8 11">
        <text>L-proline + NADP(+) = (S)-1-pyrroline-5-carboxylate + NADPH + 2 H(+)</text>
        <dbReference type="Rhea" id="RHEA:14109"/>
        <dbReference type="ChEBI" id="CHEBI:15378"/>
        <dbReference type="ChEBI" id="CHEBI:17388"/>
        <dbReference type="ChEBI" id="CHEBI:57783"/>
        <dbReference type="ChEBI" id="CHEBI:58349"/>
        <dbReference type="ChEBI" id="CHEBI:60039"/>
        <dbReference type="EC" id="1.5.1.2"/>
    </reaction>
</comment>
<evidence type="ECO:0000313" key="15">
    <source>
        <dbReference type="Proteomes" id="UP000184076"/>
    </source>
</evidence>
<dbReference type="PANTHER" id="PTHR11645:SF0">
    <property type="entry name" value="PYRROLINE-5-CARBOXYLATE REDUCTASE 3"/>
    <property type="match status" value="1"/>
</dbReference>
<dbReference type="OrthoDB" id="9805754at2"/>
<comment type="similarity">
    <text evidence="2 8 11">Belongs to the pyrroline-5-carboxylate reductase family.</text>
</comment>
<dbReference type="PROSITE" id="PS00521">
    <property type="entry name" value="P5CR"/>
    <property type="match status" value="1"/>
</dbReference>
<dbReference type="InterPro" id="IPR053790">
    <property type="entry name" value="P5CR-like_CS"/>
</dbReference>
<name>A0A1M5C3R9_9BACT</name>
<evidence type="ECO:0000256" key="6">
    <source>
        <dbReference type="ARBA" id="ARBA00022857"/>
    </source>
</evidence>
<evidence type="ECO:0000313" key="14">
    <source>
        <dbReference type="EMBL" id="SHF49330.1"/>
    </source>
</evidence>
<comment type="pathway">
    <text evidence="8 11">Amino-acid biosynthesis; L-proline biosynthesis; L-proline from L-glutamate 5-semialdehyde: step 1/1.</text>
</comment>
<evidence type="ECO:0000256" key="11">
    <source>
        <dbReference type="RuleBase" id="RU003903"/>
    </source>
</evidence>
<comment type="catalytic activity">
    <reaction evidence="8">
        <text>L-proline + NAD(+) = (S)-1-pyrroline-5-carboxylate + NADH + 2 H(+)</text>
        <dbReference type="Rhea" id="RHEA:14105"/>
        <dbReference type="ChEBI" id="CHEBI:15378"/>
        <dbReference type="ChEBI" id="CHEBI:17388"/>
        <dbReference type="ChEBI" id="CHEBI:57540"/>
        <dbReference type="ChEBI" id="CHEBI:57945"/>
        <dbReference type="ChEBI" id="CHEBI:60039"/>
        <dbReference type="EC" id="1.5.1.2"/>
    </reaction>
</comment>
<dbReference type="AlphaFoldDB" id="A0A1M5C3R9"/>
<evidence type="ECO:0000256" key="9">
    <source>
        <dbReference type="NCBIfam" id="TIGR00112"/>
    </source>
</evidence>
<dbReference type="STRING" id="1121391.SAMN02745206_02088"/>
<protein>
    <recommendedName>
        <fullName evidence="8 9">Pyrroline-5-carboxylate reductase</fullName>
        <shortName evidence="8">P5C reductase</shortName>
        <shortName evidence="8">P5CR</shortName>
        <ecNumber evidence="8 9">1.5.1.2</ecNumber>
    </recommendedName>
    <alternativeName>
        <fullName evidence="8">PCA reductase</fullName>
    </alternativeName>
</protein>
<dbReference type="SUPFAM" id="SSF48179">
    <property type="entry name" value="6-phosphogluconate dehydrogenase C-terminal domain-like"/>
    <property type="match status" value="1"/>
</dbReference>
<dbReference type="EMBL" id="FQVB01000019">
    <property type="protein sequence ID" value="SHF49330.1"/>
    <property type="molecule type" value="Genomic_DNA"/>
</dbReference>
<dbReference type="Proteomes" id="UP000184076">
    <property type="component" value="Unassembled WGS sequence"/>
</dbReference>
<feature type="domain" description="Pyrroline-5-carboxylate reductase catalytic N-terminal" evidence="12">
    <location>
        <begin position="6"/>
        <end position="101"/>
    </location>
</feature>
<evidence type="ECO:0000256" key="5">
    <source>
        <dbReference type="ARBA" id="ARBA00022650"/>
    </source>
</evidence>
<dbReference type="UniPathway" id="UPA00098">
    <property type="reaction ID" value="UER00361"/>
</dbReference>
<evidence type="ECO:0000256" key="7">
    <source>
        <dbReference type="ARBA" id="ARBA00023002"/>
    </source>
</evidence>